<evidence type="ECO:0000313" key="3">
    <source>
        <dbReference type="EMBL" id="QGF23415.1"/>
    </source>
</evidence>
<feature type="transmembrane region" description="Helical" evidence="2">
    <location>
        <begin position="12"/>
        <end position="34"/>
    </location>
</feature>
<keyword evidence="2" id="KW-0472">Membrane</keyword>
<organism evidence="3 4">
    <name type="scientific">Raineyella fluvialis</name>
    <dbReference type="NCBI Taxonomy" id="2662261"/>
    <lineage>
        <taxon>Bacteria</taxon>
        <taxon>Bacillati</taxon>
        <taxon>Actinomycetota</taxon>
        <taxon>Actinomycetes</taxon>
        <taxon>Propionibacteriales</taxon>
        <taxon>Propionibacteriaceae</taxon>
        <taxon>Raineyella</taxon>
    </lineage>
</organism>
<dbReference type="AlphaFoldDB" id="A0A5Q2FFD2"/>
<reference evidence="3 4" key="1">
    <citation type="submission" date="2019-10" db="EMBL/GenBank/DDBJ databases">
        <title>Genomic analysis of Raineyella sp. CBA3103.</title>
        <authorList>
            <person name="Roh S.W."/>
        </authorList>
    </citation>
    <scope>NUCLEOTIDE SEQUENCE [LARGE SCALE GENOMIC DNA]</scope>
    <source>
        <strain evidence="3 4">CBA3103</strain>
    </source>
</reference>
<sequence length="130" mass="13297">MDPTVRNGSHSAAAEAVFARLIAVFAVALLAQGAGDILDQVPGLAPWWNVLFGGGAALTLVWAIAASIRGRADPRALGGFAGAVALGLLTWPLAHPAAEGGPRGSGTCSRWGRPAWPPQRASGLRPSTPW</sequence>
<evidence type="ECO:0000313" key="4">
    <source>
        <dbReference type="Proteomes" id="UP000386847"/>
    </source>
</evidence>
<evidence type="ECO:0000256" key="1">
    <source>
        <dbReference type="SAM" id="MobiDB-lite"/>
    </source>
</evidence>
<feature type="region of interest" description="Disordered" evidence="1">
    <location>
        <begin position="97"/>
        <end position="130"/>
    </location>
</feature>
<proteinExistence type="predicted"/>
<dbReference type="EMBL" id="CP045725">
    <property type="protein sequence ID" value="QGF23415.1"/>
    <property type="molecule type" value="Genomic_DNA"/>
</dbReference>
<dbReference type="RefSeq" id="WP_153571946.1">
    <property type="nucleotide sequence ID" value="NZ_CP045725.1"/>
</dbReference>
<keyword evidence="2" id="KW-0812">Transmembrane</keyword>
<dbReference type="Proteomes" id="UP000386847">
    <property type="component" value="Chromosome"/>
</dbReference>
<keyword evidence="2" id="KW-1133">Transmembrane helix</keyword>
<keyword evidence="4" id="KW-1185">Reference proteome</keyword>
<protein>
    <submittedName>
        <fullName evidence="3">Uncharacterized protein</fullName>
    </submittedName>
</protein>
<feature type="transmembrane region" description="Helical" evidence="2">
    <location>
        <begin position="46"/>
        <end position="65"/>
    </location>
</feature>
<accession>A0A5Q2FFD2</accession>
<name>A0A5Q2FFD2_9ACTN</name>
<dbReference type="KEGG" id="rain:Rai3103_06760"/>
<evidence type="ECO:0000256" key="2">
    <source>
        <dbReference type="SAM" id="Phobius"/>
    </source>
</evidence>
<gene>
    <name evidence="3" type="ORF">Rai3103_06760</name>
</gene>